<feature type="domain" description="BCS1 N-terminal" evidence="14">
    <location>
        <begin position="21"/>
        <end position="214"/>
    </location>
</feature>
<protein>
    <recommendedName>
        <fullName evidence="17">Mitochondrial chaperone BCS1</fullName>
    </recommendedName>
</protein>
<evidence type="ECO:0000313" key="16">
    <source>
        <dbReference type="Proteomes" id="UP000467700"/>
    </source>
</evidence>
<evidence type="ECO:0000256" key="5">
    <source>
        <dbReference type="ARBA" id="ARBA00022792"/>
    </source>
</evidence>
<evidence type="ECO:0000256" key="6">
    <source>
        <dbReference type="ARBA" id="ARBA00022801"/>
    </source>
</evidence>
<name>A0A8S0VUD2_CYCAE</name>
<evidence type="ECO:0000256" key="12">
    <source>
        <dbReference type="RuleBase" id="RU003651"/>
    </source>
</evidence>
<keyword evidence="8" id="KW-1133">Transmembrane helix</keyword>
<dbReference type="InterPro" id="IPR003959">
    <property type="entry name" value="ATPase_AAA_core"/>
</dbReference>
<evidence type="ECO:0000256" key="10">
    <source>
        <dbReference type="ARBA" id="ARBA00023136"/>
    </source>
</evidence>
<evidence type="ECO:0008006" key="17">
    <source>
        <dbReference type="Google" id="ProtNLM"/>
    </source>
</evidence>
<feature type="domain" description="AAA+ ATPase" evidence="13">
    <location>
        <begin position="245"/>
        <end position="391"/>
    </location>
</feature>
<evidence type="ECO:0000313" key="15">
    <source>
        <dbReference type="EMBL" id="CAA7261970.1"/>
    </source>
</evidence>
<dbReference type="GO" id="GO:0005524">
    <property type="term" value="F:ATP binding"/>
    <property type="evidence" value="ECO:0007669"/>
    <property type="project" value="UniProtKB-KW"/>
</dbReference>
<organism evidence="15 16">
    <name type="scientific">Cyclocybe aegerita</name>
    <name type="common">Black poplar mushroom</name>
    <name type="synonym">Agrocybe aegerita</name>
    <dbReference type="NCBI Taxonomy" id="1973307"/>
    <lineage>
        <taxon>Eukaryota</taxon>
        <taxon>Fungi</taxon>
        <taxon>Dikarya</taxon>
        <taxon>Basidiomycota</taxon>
        <taxon>Agaricomycotina</taxon>
        <taxon>Agaricomycetes</taxon>
        <taxon>Agaricomycetidae</taxon>
        <taxon>Agaricales</taxon>
        <taxon>Agaricineae</taxon>
        <taxon>Bolbitiaceae</taxon>
        <taxon>Cyclocybe</taxon>
    </lineage>
</organism>
<dbReference type="Pfam" id="PF08740">
    <property type="entry name" value="BCS1_N"/>
    <property type="match status" value="1"/>
</dbReference>
<sequence length="492" mass="56017">MVPAVNMSILLSAVREWLMLLVLGEILNGLKTLAMFLCEIIYDFFFITAHFYPQDYTSYAWMTWWLYQQPSWKMSRHVRILAPLSASLRDVIIPDEKAETNSTKVDDIMASIRLEPSYSAPHSFWYKRRWIHVSRDDISTPKSRKYGRKYESITLTILSWNRKSLDWLLIQAKKVYTDIVRQLVYIYVSRPPERARNWSWSFKAFGRRRPLASVILDNGVKESLVGDIKEFLSSRQWYLNRGIPFRRGYLLHGPPGCGKTSFIYALSGELQLPIYILRLSSPKLDDEGLRHLLSSVPSRCVLLIQDIDVALSRTTNRNADAQGDLAEASPTKNDSISLNHVTLSGVLNMLDGITSTEGRLLFATTNRYSTLDPALCRSGRMDVHVEFKLASRAQAREMFRLFFSAEAPTNAHRNSAESWISYKSSSCLESPPLSTDCDGLTYRHLDSLSSQFADSIPEQHLSPASLQVYLMRHKENPCEAAANAAAWAITAP</sequence>
<dbReference type="Proteomes" id="UP000467700">
    <property type="component" value="Unassembled WGS sequence"/>
</dbReference>
<evidence type="ECO:0000256" key="1">
    <source>
        <dbReference type="ARBA" id="ARBA00004434"/>
    </source>
</evidence>
<comment type="subcellular location">
    <subcellularLocation>
        <location evidence="1">Mitochondrion inner membrane</location>
        <topology evidence="1">Single-pass membrane protein</topology>
    </subcellularLocation>
</comment>
<evidence type="ECO:0000256" key="7">
    <source>
        <dbReference type="ARBA" id="ARBA00022840"/>
    </source>
</evidence>
<dbReference type="SUPFAM" id="SSF52540">
    <property type="entry name" value="P-loop containing nucleoside triphosphate hydrolases"/>
    <property type="match status" value="1"/>
</dbReference>
<comment type="catalytic activity">
    <reaction evidence="11">
        <text>ATP + H2O = ADP + phosphate + H(+)</text>
        <dbReference type="Rhea" id="RHEA:13065"/>
        <dbReference type="ChEBI" id="CHEBI:15377"/>
        <dbReference type="ChEBI" id="CHEBI:15378"/>
        <dbReference type="ChEBI" id="CHEBI:30616"/>
        <dbReference type="ChEBI" id="CHEBI:43474"/>
        <dbReference type="ChEBI" id="CHEBI:456216"/>
    </reaction>
    <physiologicalReaction direction="left-to-right" evidence="11">
        <dbReference type="Rhea" id="RHEA:13066"/>
    </physiologicalReaction>
</comment>
<evidence type="ECO:0000256" key="9">
    <source>
        <dbReference type="ARBA" id="ARBA00023128"/>
    </source>
</evidence>
<dbReference type="Pfam" id="PF25426">
    <property type="entry name" value="AAA_lid_BCS1"/>
    <property type="match status" value="1"/>
</dbReference>
<keyword evidence="6" id="KW-0378">Hydrolase</keyword>
<dbReference type="InterPro" id="IPR050747">
    <property type="entry name" value="Mitochondrial_chaperone_BCS1"/>
</dbReference>
<dbReference type="InterPro" id="IPR003593">
    <property type="entry name" value="AAA+_ATPase"/>
</dbReference>
<dbReference type="EMBL" id="CACVBS010000035">
    <property type="protein sequence ID" value="CAA7261970.1"/>
    <property type="molecule type" value="Genomic_DNA"/>
</dbReference>
<dbReference type="Gene3D" id="3.40.50.300">
    <property type="entry name" value="P-loop containing nucleotide triphosphate hydrolases"/>
    <property type="match status" value="1"/>
</dbReference>
<dbReference type="GO" id="GO:0005743">
    <property type="term" value="C:mitochondrial inner membrane"/>
    <property type="evidence" value="ECO:0007669"/>
    <property type="project" value="UniProtKB-SubCell"/>
</dbReference>
<dbReference type="PROSITE" id="PS00674">
    <property type="entry name" value="AAA"/>
    <property type="match status" value="1"/>
</dbReference>
<dbReference type="GO" id="GO:0016887">
    <property type="term" value="F:ATP hydrolysis activity"/>
    <property type="evidence" value="ECO:0007669"/>
    <property type="project" value="InterPro"/>
</dbReference>
<dbReference type="InterPro" id="IPR003960">
    <property type="entry name" value="ATPase_AAA_CS"/>
</dbReference>
<comment type="similarity">
    <text evidence="2">Belongs to the AAA ATPase family. BCS1 subfamily.</text>
</comment>
<dbReference type="InterPro" id="IPR027417">
    <property type="entry name" value="P-loop_NTPase"/>
</dbReference>
<gene>
    <name evidence="15" type="ORF">AAE3_LOCUS4187</name>
</gene>
<evidence type="ECO:0000259" key="14">
    <source>
        <dbReference type="SMART" id="SM01024"/>
    </source>
</evidence>
<dbReference type="OrthoDB" id="10251412at2759"/>
<keyword evidence="9" id="KW-0496">Mitochondrion</keyword>
<evidence type="ECO:0000256" key="2">
    <source>
        <dbReference type="ARBA" id="ARBA00007448"/>
    </source>
</evidence>
<evidence type="ECO:0000256" key="3">
    <source>
        <dbReference type="ARBA" id="ARBA00022692"/>
    </source>
</evidence>
<evidence type="ECO:0000256" key="11">
    <source>
        <dbReference type="ARBA" id="ARBA00048778"/>
    </source>
</evidence>
<keyword evidence="7 12" id="KW-0067">ATP-binding</keyword>
<proteinExistence type="inferred from homology"/>
<dbReference type="InterPro" id="IPR014851">
    <property type="entry name" value="BCS1_N"/>
</dbReference>
<dbReference type="SMART" id="SM00382">
    <property type="entry name" value="AAA"/>
    <property type="match status" value="1"/>
</dbReference>
<comment type="caution">
    <text evidence="15">The sequence shown here is derived from an EMBL/GenBank/DDBJ whole genome shotgun (WGS) entry which is preliminary data.</text>
</comment>
<evidence type="ECO:0000259" key="13">
    <source>
        <dbReference type="SMART" id="SM00382"/>
    </source>
</evidence>
<accession>A0A8S0VUD2</accession>
<evidence type="ECO:0000256" key="4">
    <source>
        <dbReference type="ARBA" id="ARBA00022741"/>
    </source>
</evidence>
<dbReference type="AlphaFoldDB" id="A0A8S0VUD2"/>
<dbReference type="Pfam" id="PF00004">
    <property type="entry name" value="AAA"/>
    <property type="match status" value="1"/>
</dbReference>
<dbReference type="PANTHER" id="PTHR23070">
    <property type="entry name" value="BCS1 AAA-TYPE ATPASE"/>
    <property type="match status" value="1"/>
</dbReference>
<dbReference type="InterPro" id="IPR057495">
    <property type="entry name" value="AAA_lid_BCS1"/>
</dbReference>
<keyword evidence="16" id="KW-1185">Reference proteome</keyword>
<keyword evidence="3" id="KW-0812">Transmembrane</keyword>
<keyword evidence="10" id="KW-0472">Membrane</keyword>
<dbReference type="SMART" id="SM01024">
    <property type="entry name" value="BCS1_N"/>
    <property type="match status" value="1"/>
</dbReference>
<keyword evidence="4 12" id="KW-0547">Nucleotide-binding</keyword>
<reference evidence="15 16" key="1">
    <citation type="submission" date="2020-01" db="EMBL/GenBank/DDBJ databases">
        <authorList>
            <person name="Gupta K D."/>
        </authorList>
    </citation>
    <scope>NUCLEOTIDE SEQUENCE [LARGE SCALE GENOMIC DNA]</scope>
</reference>
<keyword evidence="5" id="KW-0999">Mitochondrion inner membrane</keyword>
<evidence type="ECO:0000256" key="8">
    <source>
        <dbReference type="ARBA" id="ARBA00022989"/>
    </source>
</evidence>